<evidence type="ECO:0000256" key="3">
    <source>
        <dbReference type="ARBA" id="ARBA00022737"/>
    </source>
</evidence>
<keyword evidence="4" id="KW-0802">TPR repeat</keyword>
<evidence type="ECO:0000256" key="1">
    <source>
        <dbReference type="ARBA" id="ARBA00005857"/>
    </source>
</evidence>
<dbReference type="CDD" id="cd05804">
    <property type="entry name" value="StaR_like"/>
    <property type="match status" value="1"/>
</dbReference>
<gene>
    <name evidence="5" type="ORF">RAMLITH_12655</name>
</gene>
<keyword evidence="6" id="KW-1185">Reference proteome</keyword>
<dbReference type="PANTHER" id="PTHR16263:SF4">
    <property type="entry name" value="TETRATRICOPEPTIDE REPEAT PROTEIN 38"/>
    <property type="match status" value="1"/>
</dbReference>
<dbReference type="AlphaFoldDB" id="A0A7X6DGC9"/>
<proteinExistence type="inferred from homology"/>
<dbReference type="SUPFAM" id="SSF48452">
    <property type="entry name" value="TPR-like"/>
    <property type="match status" value="1"/>
</dbReference>
<dbReference type="Gene3D" id="1.25.40.10">
    <property type="entry name" value="Tetratricopeptide repeat domain"/>
    <property type="match status" value="1"/>
</dbReference>
<evidence type="ECO:0000313" key="5">
    <source>
        <dbReference type="EMBL" id="NKE66676.1"/>
    </source>
</evidence>
<dbReference type="InterPro" id="IPR011990">
    <property type="entry name" value="TPR-like_helical_dom_sf"/>
</dbReference>
<sequence>MDDNQGLALSGASAESAAAYRDAQRELACLVGDPLAAADRAIAASPAMTMAWLLKAWLNLLGTEPAGNAAALECCQAAGALLANDREQRHLAAVTALARGRWYEAGLLLEDLSAREPLDLVALQAGHQIDFFTGDSRMLRDRIARALPAWQRGTEGFHAVLGMYAFGLEESGDYAAAEKHGRAAVELQPRDSWAWHAVAHVLEMTDQPAAGVEWLRPNAPIWSHESFLAVHNWWHLALFHLALDQTEEALQLYDRAIGGPGSSLVLDMLDASAMLWRLQLRGVDVGDRWQPLADRWHAVLVPGRYAFNDMHAMMAYAGAGREADQQAVIDAQREALAAAGDNAVFTREVGAAATQAVLAFAHGDFARCAGLLRPVRSRASRFGGSHAQRDVIDLTLMEAAARGGEEALACALAFERAALRPHSSRLRPLSMAA</sequence>
<comment type="similarity">
    <text evidence="1">Belongs to the TTC38 family.</text>
</comment>
<reference evidence="5 6" key="1">
    <citation type="journal article" date="2020" name="Nature">
        <title>Bacterial chemolithoautotrophy via manganese oxidation.</title>
        <authorList>
            <person name="Yu H."/>
            <person name="Leadbetter J.R."/>
        </authorList>
    </citation>
    <scope>NUCLEOTIDE SEQUENCE [LARGE SCALE GENOMIC DNA]</scope>
    <source>
        <strain evidence="5 6">RBP-1</strain>
    </source>
</reference>
<dbReference type="Proteomes" id="UP000521868">
    <property type="component" value="Unassembled WGS sequence"/>
</dbReference>
<keyword evidence="3" id="KW-0677">Repeat</keyword>
<comment type="caution">
    <text evidence="5">The sequence shown here is derived from an EMBL/GenBank/DDBJ whole genome shotgun (WGS) entry which is preliminary data.</text>
</comment>
<dbReference type="InterPro" id="IPR033891">
    <property type="entry name" value="TTC38"/>
</dbReference>
<evidence type="ECO:0000256" key="2">
    <source>
        <dbReference type="ARBA" id="ARBA00019992"/>
    </source>
</evidence>
<accession>A0A7X6DGC9</accession>
<dbReference type="EMBL" id="VTOX01000004">
    <property type="protein sequence ID" value="NKE66676.1"/>
    <property type="molecule type" value="Genomic_DNA"/>
</dbReference>
<dbReference type="PANTHER" id="PTHR16263">
    <property type="entry name" value="TETRATRICOPEPTIDE REPEAT PROTEIN 38"/>
    <property type="match status" value="1"/>
</dbReference>
<name>A0A7X6DGC9_9BURK</name>
<organism evidence="5 6">
    <name type="scientific">Ramlibacter lithotrophicus</name>
    <dbReference type="NCBI Taxonomy" id="2606681"/>
    <lineage>
        <taxon>Bacteria</taxon>
        <taxon>Pseudomonadati</taxon>
        <taxon>Pseudomonadota</taxon>
        <taxon>Betaproteobacteria</taxon>
        <taxon>Burkholderiales</taxon>
        <taxon>Comamonadaceae</taxon>
        <taxon>Ramlibacter</taxon>
    </lineage>
</organism>
<evidence type="ECO:0000313" key="6">
    <source>
        <dbReference type="Proteomes" id="UP000521868"/>
    </source>
</evidence>
<dbReference type="RefSeq" id="WP_168107803.1">
    <property type="nucleotide sequence ID" value="NZ_VTOX01000004.1"/>
</dbReference>
<evidence type="ECO:0000256" key="4">
    <source>
        <dbReference type="ARBA" id="ARBA00022803"/>
    </source>
</evidence>
<protein>
    <recommendedName>
        <fullName evidence="2">Tetratricopeptide repeat protein 38</fullName>
    </recommendedName>
</protein>